<dbReference type="AlphaFoldDB" id="A0A9X2JE66"/>
<accession>A0A9X2JE66</accession>
<feature type="chain" id="PRO_5040744616" evidence="1">
    <location>
        <begin position="26"/>
        <end position="129"/>
    </location>
</feature>
<gene>
    <name evidence="3" type="ORF">NF867_16250</name>
</gene>
<evidence type="ECO:0000313" key="3">
    <source>
        <dbReference type="EMBL" id="MCO4294414.1"/>
    </source>
</evidence>
<feature type="signal peptide" evidence="1">
    <location>
        <begin position="1"/>
        <end position="25"/>
    </location>
</feature>
<feature type="domain" description="Putative auto-transporter adhesin head GIN" evidence="2">
    <location>
        <begin position="51"/>
        <end position="126"/>
    </location>
</feature>
<evidence type="ECO:0000256" key="1">
    <source>
        <dbReference type="SAM" id="SignalP"/>
    </source>
</evidence>
<protein>
    <submittedName>
        <fullName evidence="3">DUF2807 domain-containing protein</fullName>
    </submittedName>
</protein>
<sequence length="129" mass="14087">MKKMIQQIGAAAAVVLVTISTMSFTISNDDNNPRKSKPGTEMVKKEISTAAFETIKVSGNFKVMLAEGPDQKIIVEAPAELGASVQSFLDNNELNVYTVGNVKKRITLWVTLKDIRNISTFGDVKVVKN</sequence>
<evidence type="ECO:0000313" key="4">
    <source>
        <dbReference type="Proteomes" id="UP001155182"/>
    </source>
</evidence>
<dbReference type="Gene3D" id="2.160.20.120">
    <property type="match status" value="1"/>
</dbReference>
<dbReference type="Pfam" id="PF10988">
    <property type="entry name" value="DUF2807"/>
    <property type="match status" value="1"/>
</dbReference>
<organism evidence="3 4">
    <name type="scientific">Solitalea agri</name>
    <dbReference type="NCBI Taxonomy" id="2953739"/>
    <lineage>
        <taxon>Bacteria</taxon>
        <taxon>Pseudomonadati</taxon>
        <taxon>Bacteroidota</taxon>
        <taxon>Sphingobacteriia</taxon>
        <taxon>Sphingobacteriales</taxon>
        <taxon>Sphingobacteriaceae</taxon>
        <taxon>Solitalea</taxon>
    </lineage>
</organism>
<comment type="caution">
    <text evidence="3">The sequence shown here is derived from an EMBL/GenBank/DDBJ whole genome shotgun (WGS) entry which is preliminary data.</text>
</comment>
<dbReference type="RefSeq" id="WP_252589449.1">
    <property type="nucleotide sequence ID" value="NZ_JAMWYS010000058.1"/>
</dbReference>
<name>A0A9X2JE66_9SPHI</name>
<dbReference type="Proteomes" id="UP001155182">
    <property type="component" value="Unassembled WGS sequence"/>
</dbReference>
<evidence type="ECO:0000259" key="2">
    <source>
        <dbReference type="Pfam" id="PF10988"/>
    </source>
</evidence>
<keyword evidence="4" id="KW-1185">Reference proteome</keyword>
<proteinExistence type="predicted"/>
<reference evidence="3" key="1">
    <citation type="submission" date="2022-06" db="EMBL/GenBank/DDBJ databases">
        <title>Solitalea sp. MAHUQ-68 isolated from rhizospheric soil.</title>
        <authorList>
            <person name="Huq M.A."/>
        </authorList>
    </citation>
    <scope>NUCLEOTIDE SEQUENCE</scope>
    <source>
        <strain evidence="3">MAHUQ-68</strain>
    </source>
</reference>
<keyword evidence="1" id="KW-0732">Signal</keyword>
<dbReference type="EMBL" id="JAMWYS010000058">
    <property type="protein sequence ID" value="MCO4294414.1"/>
    <property type="molecule type" value="Genomic_DNA"/>
</dbReference>
<dbReference type="InterPro" id="IPR021255">
    <property type="entry name" value="DUF2807"/>
</dbReference>